<keyword evidence="3" id="KW-1185">Reference proteome</keyword>
<sequence length="194" mass="22027">MFGKTLLHYRRHFMVLLGSLTFKTFEEFKEGFHGMTCDFSDAERAGFERARKYAVVIRKPIDGSIGIFTHLMPSIFPAKSAKFNPVLSYDTNAQESLGADYKRTAEKKMLSILEAMDHTHRYMSRIEIDYSTAIQGGPIRYNRKGKKTNENKYFNDGRAPDTTDSLIGSKSKSRPSSHTKSRSKSDVQPIGRPS</sequence>
<name>A0A9P6MJG8_9FUNG</name>
<organism evidence="2 3">
    <name type="scientific">Modicella reniformis</name>
    <dbReference type="NCBI Taxonomy" id="1440133"/>
    <lineage>
        <taxon>Eukaryota</taxon>
        <taxon>Fungi</taxon>
        <taxon>Fungi incertae sedis</taxon>
        <taxon>Mucoromycota</taxon>
        <taxon>Mortierellomycotina</taxon>
        <taxon>Mortierellomycetes</taxon>
        <taxon>Mortierellales</taxon>
        <taxon>Mortierellaceae</taxon>
        <taxon>Modicella</taxon>
    </lineage>
</organism>
<feature type="region of interest" description="Disordered" evidence="1">
    <location>
        <begin position="141"/>
        <end position="194"/>
    </location>
</feature>
<dbReference type="OrthoDB" id="2447802at2759"/>
<comment type="caution">
    <text evidence="2">The sequence shown here is derived from an EMBL/GenBank/DDBJ whole genome shotgun (WGS) entry which is preliminary data.</text>
</comment>
<evidence type="ECO:0000313" key="3">
    <source>
        <dbReference type="Proteomes" id="UP000749646"/>
    </source>
</evidence>
<evidence type="ECO:0000256" key="1">
    <source>
        <dbReference type="SAM" id="MobiDB-lite"/>
    </source>
</evidence>
<accession>A0A9P6MJG8</accession>
<protein>
    <submittedName>
        <fullName evidence="2">Uncharacterized protein</fullName>
    </submittedName>
</protein>
<proteinExistence type="predicted"/>
<feature type="compositionally biased region" description="Basic residues" evidence="1">
    <location>
        <begin position="171"/>
        <end position="182"/>
    </location>
</feature>
<feature type="non-terminal residue" evidence="2">
    <location>
        <position position="194"/>
    </location>
</feature>
<gene>
    <name evidence="2" type="ORF">BGZ65_001212</name>
</gene>
<evidence type="ECO:0000313" key="2">
    <source>
        <dbReference type="EMBL" id="KAG0003920.1"/>
    </source>
</evidence>
<feature type="compositionally biased region" description="Basic and acidic residues" evidence="1">
    <location>
        <begin position="147"/>
        <end position="161"/>
    </location>
</feature>
<dbReference type="Proteomes" id="UP000749646">
    <property type="component" value="Unassembled WGS sequence"/>
</dbReference>
<dbReference type="EMBL" id="JAAAHW010000308">
    <property type="protein sequence ID" value="KAG0003920.1"/>
    <property type="molecule type" value="Genomic_DNA"/>
</dbReference>
<reference evidence="2" key="1">
    <citation type="journal article" date="2020" name="Fungal Divers.">
        <title>Resolving the Mortierellaceae phylogeny through synthesis of multi-gene phylogenetics and phylogenomics.</title>
        <authorList>
            <person name="Vandepol N."/>
            <person name="Liber J."/>
            <person name="Desiro A."/>
            <person name="Na H."/>
            <person name="Kennedy M."/>
            <person name="Barry K."/>
            <person name="Grigoriev I.V."/>
            <person name="Miller A.N."/>
            <person name="O'Donnell K."/>
            <person name="Stajich J.E."/>
            <person name="Bonito G."/>
        </authorList>
    </citation>
    <scope>NUCLEOTIDE SEQUENCE</scope>
    <source>
        <strain evidence="2">MES-2147</strain>
    </source>
</reference>
<dbReference type="AlphaFoldDB" id="A0A9P6MJG8"/>